<name>A0A7S4GFW0_9EUGL</name>
<dbReference type="InterPro" id="IPR013154">
    <property type="entry name" value="ADH-like_N"/>
</dbReference>
<dbReference type="AlphaFoldDB" id="A0A7S4GFW0"/>
<organism evidence="4">
    <name type="scientific">Eutreptiella gymnastica</name>
    <dbReference type="NCBI Taxonomy" id="73025"/>
    <lineage>
        <taxon>Eukaryota</taxon>
        <taxon>Discoba</taxon>
        <taxon>Euglenozoa</taxon>
        <taxon>Euglenida</taxon>
        <taxon>Spirocuta</taxon>
        <taxon>Euglenophyceae</taxon>
        <taxon>Eutreptiales</taxon>
        <taxon>Eutreptiaceae</taxon>
        <taxon>Eutreptiella</taxon>
    </lineage>
</organism>
<dbReference type="GO" id="GO:0070402">
    <property type="term" value="F:NADPH binding"/>
    <property type="evidence" value="ECO:0007669"/>
    <property type="project" value="TreeGrafter"/>
</dbReference>
<dbReference type="InterPro" id="IPR036291">
    <property type="entry name" value="NAD(P)-bd_dom_sf"/>
</dbReference>
<dbReference type="EMBL" id="HBJA01137217">
    <property type="protein sequence ID" value="CAE0835857.1"/>
    <property type="molecule type" value="Transcribed_RNA"/>
</dbReference>
<evidence type="ECO:0000259" key="3">
    <source>
        <dbReference type="SMART" id="SM00829"/>
    </source>
</evidence>
<feature type="domain" description="Enoyl reductase (ER)" evidence="3">
    <location>
        <begin position="10"/>
        <end position="331"/>
    </location>
</feature>
<dbReference type="SUPFAM" id="SSF51735">
    <property type="entry name" value="NAD(P)-binding Rossmann-fold domains"/>
    <property type="match status" value="1"/>
</dbReference>
<dbReference type="Pfam" id="PF08240">
    <property type="entry name" value="ADH_N"/>
    <property type="match status" value="1"/>
</dbReference>
<dbReference type="Gene3D" id="3.40.50.720">
    <property type="entry name" value="NAD(P)-binding Rossmann-like Domain"/>
    <property type="match status" value="1"/>
</dbReference>
<dbReference type="NCBIfam" id="TIGR02824">
    <property type="entry name" value="quinone_pig3"/>
    <property type="match status" value="1"/>
</dbReference>
<dbReference type="SUPFAM" id="SSF50129">
    <property type="entry name" value="GroES-like"/>
    <property type="match status" value="1"/>
</dbReference>
<dbReference type="InterPro" id="IPR013149">
    <property type="entry name" value="ADH-like_C"/>
</dbReference>
<protein>
    <recommendedName>
        <fullName evidence="3">Enoyl reductase (ER) domain-containing protein</fullName>
    </recommendedName>
</protein>
<keyword evidence="2" id="KW-0560">Oxidoreductase</keyword>
<dbReference type="Pfam" id="PF00107">
    <property type="entry name" value="ADH_zinc_N"/>
    <property type="match status" value="1"/>
</dbReference>
<dbReference type="PANTHER" id="PTHR48106">
    <property type="entry name" value="QUINONE OXIDOREDUCTASE PIG3-RELATED"/>
    <property type="match status" value="1"/>
</dbReference>
<dbReference type="SMART" id="SM00829">
    <property type="entry name" value="PKS_ER"/>
    <property type="match status" value="1"/>
</dbReference>
<dbReference type="InterPro" id="IPR020843">
    <property type="entry name" value="ER"/>
</dbReference>
<evidence type="ECO:0000256" key="2">
    <source>
        <dbReference type="ARBA" id="ARBA00023002"/>
    </source>
</evidence>
<dbReference type="PANTHER" id="PTHR48106:SF8">
    <property type="entry name" value="OS02G0805600 PROTEIN"/>
    <property type="match status" value="1"/>
</dbReference>
<proteinExistence type="predicted"/>
<evidence type="ECO:0000313" key="4">
    <source>
        <dbReference type="EMBL" id="CAE0835857.1"/>
    </source>
</evidence>
<accession>A0A7S4GFW0</accession>
<evidence type="ECO:0000256" key="1">
    <source>
        <dbReference type="ARBA" id="ARBA00022857"/>
    </source>
</evidence>
<dbReference type="CDD" id="cd05276">
    <property type="entry name" value="p53_inducible_oxidoreductase"/>
    <property type="match status" value="1"/>
</dbReference>
<dbReference type="InterPro" id="IPR014189">
    <property type="entry name" value="Quinone_OxRdtase_PIG3"/>
</dbReference>
<keyword evidence="1" id="KW-0521">NADP</keyword>
<sequence>MQYINYEIGGPADKLEVATGPVPSPLAGEVLIQVAYVGVGATDIAQRTGKFMPKEDAPFNHKIIGLEVSGVVVALGEGAQGFSPGDRVCALVYGGGYAEYATAPTQTVLKLPDSLTLAEGAAVPENYFTVWRNVFSSRFGNLLENPQEKTFLVHGGAGGIGSIAILLAHQFGAKVITTVSSPAKAEAVTKWGADLAINYKEEPFPEAVMKYTENKGADLILCFIGGDYVAKNIDALANFGKIVQIGLRAGKDVAFDLKKLMHKWGVLTGGHLRPTPLDQKREVRDALAEHVVPLWEKGLCKPLIYKELPFAEAAESHRILERSEVFGKVVLKTSAGLE</sequence>
<reference evidence="4" key="1">
    <citation type="submission" date="2021-01" db="EMBL/GenBank/DDBJ databases">
        <authorList>
            <person name="Corre E."/>
            <person name="Pelletier E."/>
            <person name="Niang G."/>
            <person name="Scheremetjew M."/>
            <person name="Finn R."/>
            <person name="Kale V."/>
            <person name="Holt S."/>
            <person name="Cochrane G."/>
            <person name="Meng A."/>
            <person name="Brown T."/>
            <person name="Cohen L."/>
        </authorList>
    </citation>
    <scope>NUCLEOTIDE SEQUENCE</scope>
    <source>
        <strain evidence="4">CCMP1594</strain>
    </source>
</reference>
<gene>
    <name evidence="4" type="ORF">EGYM00163_LOCUS47210</name>
</gene>
<dbReference type="GO" id="GO:0016651">
    <property type="term" value="F:oxidoreductase activity, acting on NAD(P)H"/>
    <property type="evidence" value="ECO:0007669"/>
    <property type="project" value="TreeGrafter"/>
</dbReference>
<dbReference type="Gene3D" id="3.90.180.10">
    <property type="entry name" value="Medium-chain alcohol dehydrogenases, catalytic domain"/>
    <property type="match status" value="1"/>
</dbReference>
<dbReference type="InterPro" id="IPR011032">
    <property type="entry name" value="GroES-like_sf"/>
</dbReference>